<evidence type="ECO:0000256" key="1">
    <source>
        <dbReference type="SAM" id="MobiDB-lite"/>
    </source>
</evidence>
<evidence type="ECO:0008006" key="4">
    <source>
        <dbReference type="Google" id="ProtNLM"/>
    </source>
</evidence>
<accession>A0A165F2J9</accession>
<protein>
    <recommendedName>
        <fullName evidence="4">RNI-like protein</fullName>
    </recommendedName>
</protein>
<dbReference type="STRING" id="1314781.A0A165F2J9"/>
<feature type="compositionally biased region" description="Basic and acidic residues" evidence="1">
    <location>
        <begin position="310"/>
        <end position="319"/>
    </location>
</feature>
<dbReference type="EMBL" id="KV426104">
    <property type="protein sequence ID" value="KZV88240.1"/>
    <property type="molecule type" value="Genomic_DNA"/>
</dbReference>
<gene>
    <name evidence="2" type="ORF">EXIGLDRAFT_651340</name>
</gene>
<feature type="region of interest" description="Disordered" evidence="1">
    <location>
        <begin position="290"/>
        <end position="319"/>
    </location>
</feature>
<dbReference type="InParanoid" id="A0A165F2J9"/>
<keyword evidence="3" id="KW-1185">Reference proteome</keyword>
<proteinExistence type="predicted"/>
<dbReference type="Proteomes" id="UP000077266">
    <property type="component" value="Unassembled WGS sequence"/>
</dbReference>
<dbReference type="OrthoDB" id="120976at2759"/>
<evidence type="ECO:0000313" key="2">
    <source>
        <dbReference type="EMBL" id="KZV88240.1"/>
    </source>
</evidence>
<dbReference type="AlphaFoldDB" id="A0A165F2J9"/>
<organism evidence="2 3">
    <name type="scientific">Exidia glandulosa HHB12029</name>
    <dbReference type="NCBI Taxonomy" id="1314781"/>
    <lineage>
        <taxon>Eukaryota</taxon>
        <taxon>Fungi</taxon>
        <taxon>Dikarya</taxon>
        <taxon>Basidiomycota</taxon>
        <taxon>Agaricomycotina</taxon>
        <taxon>Agaricomycetes</taxon>
        <taxon>Auriculariales</taxon>
        <taxon>Exidiaceae</taxon>
        <taxon>Exidia</taxon>
    </lineage>
</organism>
<evidence type="ECO:0000313" key="3">
    <source>
        <dbReference type="Proteomes" id="UP000077266"/>
    </source>
</evidence>
<dbReference type="SUPFAM" id="SSF52047">
    <property type="entry name" value="RNI-like"/>
    <property type="match status" value="1"/>
</dbReference>
<sequence>MECDEDLAMLVDALHELLPGLRIKEQLRPLSTLSHQDIADCFGAKGYFNKTTLAMFRAANVTSLSLRSSLCGDEVMVHRNVEETLHVFTLPNSFFNLLEINLNDTPLTNDSLISLQSLRGSLQELWIKRTGTTDAGLPHLVCLRKLTCLYLTGNSGITDEGVTNLLYMTQLTKLELDNTGITMTGLRLFAAGILNQTRKIELEIPEECEHYMNTLHTQYLVHPSAPLITDPHACGFLSANAVKKNLVEHAKYDASIQVKGAKGELILALRELLERRRADMQVRAVLWKMDEDQETPQSDTALQNAEEDDERKTEYTYSS</sequence>
<name>A0A165F2J9_EXIGL</name>
<reference evidence="2 3" key="1">
    <citation type="journal article" date="2016" name="Mol. Biol. Evol.">
        <title>Comparative Genomics of Early-Diverging Mushroom-Forming Fungi Provides Insights into the Origins of Lignocellulose Decay Capabilities.</title>
        <authorList>
            <person name="Nagy L.G."/>
            <person name="Riley R."/>
            <person name="Tritt A."/>
            <person name="Adam C."/>
            <person name="Daum C."/>
            <person name="Floudas D."/>
            <person name="Sun H."/>
            <person name="Yadav J.S."/>
            <person name="Pangilinan J."/>
            <person name="Larsson K.H."/>
            <person name="Matsuura K."/>
            <person name="Barry K."/>
            <person name="Labutti K."/>
            <person name="Kuo R."/>
            <person name="Ohm R.A."/>
            <person name="Bhattacharya S.S."/>
            <person name="Shirouzu T."/>
            <person name="Yoshinaga Y."/>
            <person name="Martin F.M."/>
            <person name="Grigoriev I.V."/>
            <person name="Hibbett D.S."/>
        </authorList>
    </citation>
    <scope>NUCLEOTIDE SEQUENCE [LARGE SCALE GENOMIC DNA]</scope>
    <source>
        <strain evidence="2 3">HHB12029</strain>
    </source>
</reference>
<dbReference type="InterPro" id="IPR032675">
    <property type="entry name" value="LRR_dom_sf"/>
</dbReference>
<dbReference type="Gene3D" id="3.80.10.10">
    <property type="entry name" value="Ribonuclease Inhibitor"/>
    <property type="match status" value="1"/>
</dbReference>